<dbReference type="PANTHER" id="PTHR11496">
    <property type="entry name" value="ALCOHOL DEHYDROGENASE"/>
    <property type="match status" value="1"/>
</dbReference>
<evidence type="ECO:0000313" key="7">
    <source>
        <dbReference type="Proteomes" id="UP000034076"/>
    </source>
</evidence>
<dbReference type="Pfam" id="PF00465">
    <property type="entry name" value="Fe-ADH"/>
    <property type="match status" value="1"/>
</dbReference>
<gene>
    <name evidence="6" type="ORF">CHK_0310</name>
</gene>
<dbReference type="STRING" id="270498.CHK_0310"/>
<dbReference type="InterPro" id="IPR056798">
    <property type="entry name" value="ADH_Fe_C"/>
</dbReference>
<evidence type="ECO:0000256" key="2">
    <source>
        <dbReference type="ARBA" id="ARBA00023002"/>
    </source>
</evidence>
<keyword evidence="2 6" id="KW-0560">Oxidoreductase</keyword>
<name>A0A0M2NP69_9FIRM</name>
<dbReference type="OrthoDB" id="9804734at2"/>
<dbReference type="CDD" id="cd08181">
    <property type="entry name" value="PPD-like"/>
    <property type="match status" value="1"/>
</dbReference>
<dbReference type="FunFam" id="3.40.50.1970:FF:000003">
    <property type="entry name" value="Alcohol dehydrogenase, iron-containing"/>
    <property type="match status" value="1"/>
</dbReference>
<dbReference type="Proteomes" id="UP000034076">
    <property type="component" value="Unassembled WGS sequence"/>
</dbReference>
<comment type="similarity">
    <text evidence="1">Belongs to the iron-containing alcohol dehydrogenase family.</text>
</comment>
<comment type="caution">
    <text evidence="6">The sequence shown here is derived from an EMBL/GenBank/DDBJ whole genome shotgun (WGS) entry which is preliminary data.</text>
</comment>
<dbReference type="SUPFAM" id="SSF56796">
    <property type="entry name" value="Dehydroquinate synthase-like"/>
    <property type="match status" value="1"/>
</dbReference>
<dbReference type="EC" id="1.1.1.1" evidence="6"/>
<feature type="domain" description="Fe-containing alcohol dehydrogenase-like C-terminal" evidence="5">
    <location>
        <begin position="182"/>
        <end position="358"/>
    </location>
</feature>
<protein>
    <submittedName>
        <fullName evidence="6">Alcohol dehydrogenase</fullName>
        <ecNumber evidence="6">1.1.1.1</ecNumber>
    </submittedName>
</protein>
<reference evidence="6 7" key="1">
    <citation type="submission" date="2015-04" db="EMBL/GenBank/DDBJ databases">
        <title>Draft genome sequence of bacteremic isolate Catabacter hongkongensis type strain HKU16T.</title>
        <authorList>
            <person name="Lau S.K."/>
            <person name="Teng J.L."/>
            <person name="Huang Y."/>
            <person name="Curreem S.O."/>
            <person name="Tsui S.K."/>
            <person name="Woo P.C."/>
        </authorList>
    </citation>
    <scope>NUCLEOTIDE SEQUENCE [LARGE SCALE GENOMIC DNA]</scope>
    <source>
        <strain evidence="6 7">HKU16</strain>
    </source>
</reference>
<keyword evidence="7" id="KW-1185">Reference proteome</keyword>
<dbReference type="PANTHER" id="PTHR11496:SF102">
    <property type="entry name" value="ALCOHOL DEHYDROGENASE 4"/>
    <property type="match status" value="1"/>
</dbReference>
<keyword evidence="3" id="KW-0520">NAD</keyword>
<dbReference type="GO" id="GO:0004022">
    <property type="term" value="F:alcohol dehydrogenase (NAD+) activity"/>
    <property type="evidence" value="ECO:0007669"/>
    <property type="project" value="UniProtKB-EC"/>
</dbReference>
<evidence type="ECO:0000259" key="4">
    <source>
        <dbReference type="Pfam" id="PF00465"/>
    </source>
</evidence>
<organism evidence="6 7">
    <name type="scientific">Christensenella hongkongensis</name>
    <dbReference type="NCBI Taxonomy" id="270498"/>
    <lineage>
        <taxon>Bacteria</taxon>
        <taxon>Bacillati</taxon>
        <taxon>Bacillota</taxon>
        <taxon>Clostridia</taxon>
        <taxon>Christensenellales</taxon>
        <taxon>Christensenellaceae</taxon>
        <taxon>Christensenella</taxon>
    </lineage>
</organism>
<sequence length="361" mass="38858">MEFTFQIPTKIIVGEDCVKKNASLLSSFGKRAVIVKSGSAGKNGALSDLCAALEQEDVCYHVCENVPPNPSPEDVAKLLGYAPNFDFIVTVGGGSAMDAAKGVAVLATNDMPAEGLYEKSYQNAPLPVIAIPTTCGTGSEVTAVSVLTVGETKKSFAKPELFPAVALLDAKYLKTLPDHVMIDTALDALAHCVEGYLIFESWATQMLAEEAFRNFAQYKEALKACKFTPEQLQLMLYTSTLGGIVISMAGTSAVHTIGYPLTVQKDIPHGRACALTLGRYVEFVYDANKEKVDKLCSLLQVDGVQGFIGMIDEILGEKPRVTKEELERFTEISAADAIRKKNAKPVTKADIMKIYLASLLG</sequence>
<accession>A0A0M2NP69</accession>
<dbReference type="InterPro" id="IPR018211">
    <property type="entry name" value="ADH_Fe_CS"/>
</dbReference>
<dbReference type="AlphaFoldDB" id="A0A0M2NP69"/>
<dbReference type="GO" id="GO:0046872">
    <property type="term" value="F:metal ion binding"/>
    <property type="evidence" value="ECO:0007669"/>
    <property type="project" value="InterPro"/>
</dbReference>
<dbReference type="EMBL" id="LAYJ01000033">
    <property type="protein sequence ID" value="KKI52202.1"/>
    <property type="molecule type" value="Genomic_DNA"/>
</dbReference>
<dbReference type="InterPro" id="IPR001670">
    <property type="entry name" value="ADH_Fe/GldA"/>
</dbReference>
<dbReference type="Gene3D" id="3.40.50.1970">
    <property type="match status" value="1"/>
</dbReference>
<dbReference type="InterPro" id="IPR039697">
    <property type="entry name" value="Alcohol_dehydrogenase_Fe"/>
</dbReference>
<dbReference type="RefSeq" id="WP_046442226.1">
    <property type="nucleotide sequence ID" value="NZ_LAYJ01000033.1"/>
</dbReference>
<evidence type="ECO:0000313" key="6">
    <source>
        <dbReference type="EMBL" id="KKI52202.1"/>
    </source>
</evidence>
<evidence type="ECO:0000256" key="3">
    <source>
        <dbReference type="ARBA" id="ARBA00023027"/>
    </source>
</evidence>
<feature type="domain" description="Alcohol dehydrogenase iron-type/glycerol dehydrogenase GldA" evidence="4">
    <location>
        <begin position="8"/>
        <end position="169"/>
    </location>
</feature>
<proteinExistence type="inferred from homology"/>
<evidence type="ECO:0000259" key="5">
    <source>
        <dbReference type="Pfam" id="PF25137"/>
    </source>
</evidence>
<dbReference type="Gene3D" id="1.20.1090.10">
    <property type="entry name" value="Dehydroquinate synthase-like - alpha domain"/>
    <property type="match status" value="1"/>
</dbReference>
<evidence type="ECO:0000256" key="1">
    <source>
        <dbReference type="ARBA" id="ARBA00007358"/>
    </source>
</evidence>
<dbReference type="Pfam" id="PF25137">
    <property type="entry name" value="ADH_Fe_C"/>
    <property type="match status" value="1"/>
</dbReference>
<dbReference type="PROSITE" id="PS00913">
    <property type="entry name" value="ADH_IRON_1"/>
    <property type="match status" value="1"/>
</dbReference>